<proteinExistence type="predicted"/>
<dbReference type="SUPFAM" id="SSF50630">
    <property type="entry name" value="Acid proteases"/>
    <property type="match status" value="1"/>
</dbReference>
<organism evidence="1 2">
    <name type="scientific">Rotaria socialis</name>
    <dbReference type="NCBI Taxonomy" id="392032"/>
    <lineage>
        <taxon>Eukaryota</taxon>
        <taxon>Metazoa</taxon>
        <taxon>Spiralia</taxon>
        <taxon>Gnathifera</taxon>
        <taxon>Rotifera</taxon>
        <taxon>Eurotatoria</taxon>
        <taxon>Bdelloidea</taxon>
        <taxon>Philodinida</taxon>
        <taxon>Philodinidae</taxon>
        <taxon>Rotaria</taxon>
    </lineage>
</organism>
<evidence type="ECO:0000313" key="2">
    <source>
        <dbReference type="Proteomes" id="UP000663838"/>
    </source>
</evidence>
<feature type="non-terminal residue" evidence="1">
    <location>
        <position position="1"/>
    </location>
</feature>
<sequence>EGSRQALKDLLFSAGFLFDLPYKNNDTAEFLQHATVMTDSVDCTLKSTIRVPENNTGVRSNDVTTVDTGETGIGKHVVLALADSGAVYSSIHPDLVRQLDIPTHGLPYAVYGKGIGGEYLVDRFIYEKITLHDLRFDHHPFKVNKCGASEFVIVLGADFFRKFELIVNPANRSIGRQVGKNSFWELVMDTRIKKCRRKLYNLPVQVNQDINVKMVREEMYDFKIKLKDIELLQEKVCHCDNEVVDSLNK</sequence>
<protein>
    <submittedName>
        <fullName evidence="1">Uncharacterized protein</fullName>
    </submittedName>
</protein>
<dbReference type="Pfam" id="PF13650">
    <property type="entry name" value="Asp_protease_2"/>
    <property type="match status" value="1"/>
</dbReference>
<name>A0A821X2H7_9BILA</name>
<dbReference type="Proteomes" id="UP000663838">
    <property type="component" value="Unassembled WGS sequence"/>
</dbReference>
<feature type="non-terminal residue" evidence="1">
    <location>
        <position position="249"/>
    </location>
</feature>
<comment type="caution">
    <text evidence="1">The sequence shown here is derived from an EMBL/GenBank/DDBJ whole genome shotgun (WGS) entry which is preliminary data.</text>
</comment>
<reference evidence="1" key="1">
    <citation type="submission" date="2021-02" db="EMBL/GenBank/DDBJ databases">
        <authorList>
            <person name="Nowell W R."/>
        </authorList>
    </citation>
    <scope>NUCLEOTIDE SEQUENCE</scope>
</reference>
<dbReference type="Gene3D" id="2.40.70.10">
    <property type="entry name" value="Acid Proteases"/>
    <property type="match status" value="1"/>
</dbReference>
<accession>A0A821X2H7</accession>
<dbReference type="EMBL" id="CAJOBS010009867">
    <property type="protein sequence ID" value="CAF4938129.1"/>
    <property type="molecule type" value="Genomic_DNA"/>
</dbReference>
<gene>
    <name evidence="1" type="ORF">TOA249_LOCUS33187</name>
</gene>
<dbReference type="InterPro" id="IPR021109">
    <property type="entry name" value="Peptidase_aspartic_dom_sf"/>
</dbReference>
<dbReference type="AlphaFoldDB" id="A0A821X2H7"/>
<evidence type="ECO:0000313" key="1">
    <source>
        <dbReference type="EMBL" id="CAF4938129.1"/>
    </source>
</evidence>